<accession>A0ABV2TVS6</accession>
<dbReference type="InterPro" id="IPR015890">
    <property type="entry name" value="Chorismate_C"/>
</dbReference>
<dbReference type="Pfam" id="PF00425">
    <property type="entry name" value="Chorismate_bind"/>
    <property type="match status" value="1"/>
</dbReference>
<gene>
    <name evidence="2" type="ORF">ABXZ32_08105</name>
</gene>
<name>A0ABV2TVS6_9FLAO</name>
<keyword evidence="3" id="KW-1185">Reference proteome</keyword>
<feature type="domain" description="Chorismate-utilising enzyme C-terminal" evidence="1">
    <location>
        <begin position="104"/>
        <end position="363"/>
    </location>
</feature>
<reference evidence="2 3" key="1">
    <citation type="submission" date="2024-07" db="EMBL/GenBank/DDBJ databases">
        <title>The genome sequence of type strain Sediminicola luteus GDMCC 1.2596T.</title>
        <authorList>
            <person name="Liu Y."/>
        </authorList>
    </citation>
    <scope>NUCLEOTIDE SEQUENCE [LARGE SCALE GENOMIC DNA]</scope>
    <source>
        <strain evidence="2 3">GDMCC 1.2596</strain>
    </source>
</reference>
<evidence type="ECO:0000259" key="1">
    <source>
        <dbReference type="Pfam" id="PF00425"/>
    </source>
</evidence>
<dbReference type="RefSeq" id="WP_354618172.1">
    <property type="nucleotide sequence ID" value="NZ_JBEWYP010000003.1"/>
</dbReference>
<evidence type="ECO:0000313" key="2">
    <source>
        <dbReference type="EMBL" id="MET7029356.1"/>
    </source>
</evidence>
<proteinExistence type="predicted"/>
<sequence length="373" mass="42807">MFQQLLQQIEKQLLEKKPLVVYRKPGQKLVKGIFQSDTKLHHCSDFKETGFVFAPFDEKDDVVLIPLEEVVEAQFDLSAQHNHQDITAPIEYSPSEFDGRNFHLQLVSKAIKEIEKGTFKKVVLSRQILTTYQGTPLQLFLKLLNTYTDAFCYMWYHPKVGLWLGATPEVLVSIQNKNIQTMSLAGTQPYKGEPNPEWKNKDIEEQAMVTDYITEVLKSMVTQLQISETESLRAGSLMHLRTKITGRLKDLDIKKLLKVLHPTPAVGGMPKNEAYLFIKANENYNREFYTGYLGELNFKEEIARASNNRNIENKAYRAIHTKTDLFVNLRSMQLEDQTATIYIGGGITIDSIPEQEWEETVNKSATMLKVIQK</sequence>
<dbReference type="InterPro" id="IPR005801">
    <property type="entry name" value="ADC_synthase"/>
</dbReference>
<dbReference type="EMBL" id="JBEWYP010000003">
    <property type="protein sequence ID" value="MET7029356.1"/>
    <property type="molecule type" value="Genomic_DNA"/>
</dbReference>
<dbReference type="Proteomes" id="UP001549773">
    <property type="component" value="Unassembled WGS sequence"/>
</dbReference>
<comment type="caution">
    <text evidence="2">The sequence shown here is derived from an EMBL/GenBank/DDBJ whole genome shotgun (WGS) entry which is preliminary data.</text>
</comment>
<protein>
    <submittedName>
        <fullName evidence="2">Chorismate-binding protein</fullName>
    </submittedName>
</protein>
<organism evidence="2 3">
    <name type="scientific">Sediminicola luteus</name>
    <dbReference type="NCBI Taxonomy" id="319238"/>
    <lineage>
        <taxon>Bacteria</taxon>
        <taxon>Pseudomonadati</taxon>
        <taxon>Bacteroidota</taxon>
        <taxon>Flavobacteriia</taxon>
        <taxon>Flavobacteriales</taxon>
        <taxon>Flavobacteriaceae</taxon>
        <taxon>Sediminicola</taxon>
    </lineage>
</organism>
<dbReference type="SUPFAM" id="SSF56322">
    <property type="entry name" value="ADC synthase"/>
    <property type="match status" value="1"/>
</dbReference>
<dbReference type="Gene3D" id="3.60.120.10">
    <property type="entry name" value="Anthranilate synthase"/>
    <property type="match status" value="1"/>
</dbReference>
<dbReference type="PANTHER" id="PTHR42839:SF2">
    <property type="entry name" value="ISOCHORISMATE SYNTHASE ENTC"/>
    <property type="match status" value="1"/>
</dbReference>
<dbReference type="PANTHER" id="PTHR42839">
    <property type="entry name" value="ISOCHORISMATE SYNTHASE ENTC"/>
    <property type="match status" value="1"/>
</dbReference>
<evidence type="ECO:0000313" key="3">
    <source>
        <dbReference type="Proteomes" id="UP001549773"/>
    </source>
</evidence>